<name>A0ABZ0T483_9ADEN</name>
<evidence type="ECO:0000259" key="12">
    <source>
        <dbReference type="Pfam" id="PF06536"/>
    </source>
</evidence>
<dbReference type="InterPro" id="IPR010537">
    <property type="entry name" value="Avian_adenovirus_fibre_N"/>
</dbReference>
<dbReference type="EMBL" id="OR529407">
    <property type="protein sequence ID" value="WPS63627.1"/>
    <property type="molecule type" value="Genomic_DNA"/>
</dbReference>
<feature type="domain" description="Avian adenovirus fibre N-terminal" evidence="12">
    <location>
        <begin position="145"/>
        <end position="200"/>
    </location>
</feature>
<keyword evidence="8" id="KW-0946">Virion</keyword>
<evidence type="ECO:0000256" key="1">
    <source>
        <dbReference type="ARBA" id="ARBA00004147"/>
    </source>
</evidence>
<evidence type="ECO:0000256" key="2">
    <source>
        <dbReference type="ARBA" id="ARBA00004328"/>
    </source>
</evidence>
<feature type="region of interest" description="Disordered" evidence="11">
    <location>
        <begin position="9"/>
        <end position="33"/>
    </location>
</feature>
<evidence type="ECO:0000256" key="8">
    <source>
        <dbReference type="ARBA" id="ARBA00022844"/>
    </source>
</evidence>
<keyword evidence="9" id="KW-0426">Late protein</keyword>
<dbReference type="Pfam" id="PF06536">
    <property type="entry name" value="Av_adeno_fibre"/>
    <property type="match status" value="4"/>
</dbReference>
<evidence type="ECO:0000256" key="4">
    <source>
        <dbReference type="ARBA" id="ARBA00022561"/>
    </source>
</evidence>
<keyword evidence="7" id="KW-1161">Viral attachment to host cell</keyword>
<feature type="domain" description="Avian adenovirus fibre N-terminal" evidence="12">
    <location>
        <begin position="292"/>
        <end position="343"/>
    </location>
</feature>
<evidence type="ECO:0000256" key="5">
    <source>
        <dbReference type="ARBA" id="ARBA00022562"/>
    </source>
</evidence>
<dbReference type="Proteomes" id="UP001327288">
    <property type="component" value="Segment"/>
</dbReference>
<keyword evidence="4" id="KW-0167">Capsid protein</keyword>
<dbReference type="SUPFAM" id="SSF51225">
    <property type="entry name" value="Fibre shaft of virus attachment proteins"/>
    <property type="match status" value="1"/>
</dbReference>
<reference evidence="14" key="1">
    <citation type="submission" date="2024-05" db="EMBL/GenBank/DDBJ databases">
        <authorList>
            <person name="Karamendin K."/>
            <person name="Kydyrmanov A."/>
            <person name="Kasymbekov Y."/>
            <person name="Nuralibekov S."/>
            <person name="Sabyrzhan T."/>
            <person name="Khan Y."/>
        </authorList>
    </citation>
    <scope>NUCLEOTIDE SEQUENCE [LARGE SCALE GENOMIC DNA]</scope>
</reference>
<dbReference type="Gene3D" id="2.60.90.30">
    <property type="entry name" value="Fiber protein 1, C-terminal domain"/>
    <property type="match status" value="1"/>
</dbReference>
<evidence type="ECO:0000313" key="13">
    <source>
        <dbReference type="EMBL" id="WPS63627.1"/>
    </source>
</evidence>
<dbReference type="InterPro" id="IPR009013">
    <property type="entry name" value="Attachment_protein_shaft_sf"/>
</dbReference>
<evidence type="ECO:0000256" key="9">
    <source>
        <dbReference type="ARBA" id="ARBA00022921"/>
    </source>
</evidence>
<comment type="subcellular location">
    <subcellularLocation>
        <location evidence="1">Host nucleus</location>
    </subcellularLocation>
    <subcellularLocation>
        <location evidence="2">Virion</location>
    </subcellularLocation>
</comment>
<keyword evidence="10" id="KW-1160">Virus entry into host cell</keyword>
<feature type="domain" description="Avian adenovirus fibre N-terminal" evidence="12">
    <location>
        <begin position="80"/>
        <end position="130"/>
    </location>
</feature>
<evidence type="ECO:0000256" key="6">
    <source>
        <dbReference type="ARBA" id="ARBA00022581"/>
    </source>
</evidence>
<evidence type="ECO:0000313" key="14">
    <source>
        <dbReference type="Proteomes" id="UP001327288"/>
    </source>
</evidence>
<organism evidence="13 14">
    <name type="scientific">Aviadenovirus sp</name>
    <dbReference type="NCBI Taxonomy" id="2217649"/>
    <lineage>
        <taxon>Viruses</taxon>
        <taxon>Varidnaviria</taxon>
        <taxon>Bamfordvirae</taxon>
        <taxon>Preplasmiviricota</taxon>
        <taxon>Polisuviricotina</taxon>
        <taxon>Pharingeaviricetes</taxon>
        <taxon>Rowavirales</taxon>
        <taxon>Adenoviridae</taxon>
        <taxon>Aviadenovirus</taxon>
    </lineage>
</organism>
<keyword evidence="6" id="KW-0945">Host-virus interaction</keyword>
<feature type="domain" description="Avian adenovirus fibre N-terminal" evidence="12">
    <location>
        <begin position="216"/>
        <end position="272"/>
    </location>
</feature>
<keyword evidence="14" id="KW-1185">Reference proteome</keyword>
<comment type="similarity">
    <text evidence="3">Belongs to the adenoviridae fiber family.</text>
</comment>
<evidence type="ECO:0000256" key="10">
    <source>
        <dbReference type="ARBA" id="ARBA00023296"/>
    </source>
</evidence>
<dbReference type="InterPro" id="IPR038486">
    <property type="entry name" value="Fiber_prot_C_sf"/>
</dbReference>
<accession>A0ABZ0T483</accession>
<evidence type="ECO:0000256" key="7">
    <source>
        <dbReference type="ARBA" id="ARBA00022804"/>
    </source>
</evidence>
<evidence type="ECO:0000256" key="3">
    <source>
        <dbReference type="ARBA" id="ARBA00006685"/>
    </source>
</evidence>
<proteinExistence type="inferred from homology"/>
<keyword evidence="5" id="KW-1048">Host nucleus</keyword>
<sequence>MKRVLLSALTEFEGGKPEQPLGNRSSPPKRRMRTGETVDLLYPFTRSTGTGTTTLTAPISRSPFSLDPDGPLVLHDNSLSVNVRTPLVNSRKRIALQYDGNTLYQNNGMLSVKTDPKDGITVGPDGLALKLGNGLEKTESGLVGVKIDFEGPVNVSEDGINVKINDTLEVDQDWELGVRLNDEEPIGYNGFGLTLRVDDTLLVERNPDTKMHELGVHLNERGPLTADQDGVDLEWDTDSLRVTSDPSPKLAVKLNPTGPIVSDESGLTLGVDTDCLKIDNGKKLSVRLKDDGCLSKSRGNGIDVSLDATSMEVTGDKKLSVRLKDGGCLMKSAQGVELSMDETSMQLTNDKKLSVRLKEDGCLSKSENGGIELALDDSTMAVVDKKLTLKKGALVRSYLSPYCVLIGGNPNLNDYKGLAKSQANVDWRVSYYLYMVNCCGIVNAQIVLYMDKAAIEKMGEGSPGQMAFTFVVNLTPRDMNTNHSNMTKPEVLPSDDSTYEMFVPSMDQYAKGLPLIPWAGGNWYCDADTSPGVSVTYQPYHGNTYTWGTSVYRYFLAKIHTGLFSPFLVMCFKNKLNPESQNWYTEDKRGNFLTGPLPFSYHAVTPEVKITQ</sequence>
<protein>
    <submittedName>
        <fullName evidence="13">Fiber 1</fullName>
    </submittedName>
</protein>
<evidence type="ECO:0000256" key="11">
    <source>
        <dbReference type="SAM" id="MobiDB-lite"/>
    </source>
</evidence>